<organism evidence="2 3">
    <name type="scientific">Faecalibaculum rodentium</name>
    <dbReference type="NCBI Taxonomy" id="1702221"/>
    <lineage>
        <taxon>Bacteria</taxon>
        <taxon>Bacillati</taxon>
        <taxon>Bacillota</taxon>
        <taxon>Erysipelotrichia</taxon>
        <taxon>Erysipelotrichales</taxon>
        <taxon>Erysipelotrichaceae</taxon>
        <taxon>Faecalibaculum</taxon>
    </lineage>
</organism>
<reference evidence="2 3" key="1">
    <citation type="journal article" date="2016" name="Gut Pathog.">
        <title>Whole genome sequencing of "Faecalibaculum rodentium" ALO17, isolated from C57BL/6J laboratory mouse feces.</title>
        <authorList>
            <person name="Lim S."/>
            <person name="Chang D.H."/>
            <person name="Ahn S."/>
            <person name="Kim B.C."/>
        </authorList>
    </citation>
    <scope>NUCLEOTIDE SEQUENCE [LARGE SCALE GENOMIC DNA]</scope>
    <source>
        <strain evidence="2 3">Alo17</strain>
    </source>
</reference>
<proteinExistence type="predicted"/>
<evidence type="ECO:0000313" key="2">
    <source>
        <dbReference type="EMBL" id="AMK55453.1"/>
    </source>
</evidence>
<dbReference type="Proteomes" id="UP000069771">
    <property type="component" value="Chromosome"/>
</dbReference>
<feature type="chain" id="PRO_5039364696" evidence="1">
    <location>
        <begin position="26"/>
        <end position="126"/>
    </location>
</feature>
<evidence type="ECO:0000256" key="1">
    <source>
        <dbReference type="SAM" id="SignalP"/>
    </source>
</evidence>
<sequence length="126" mass="13888">MSCPKTARQTVSTMRVAITFTPVSAASARTTSPICTGACIRTDRRARPPSGRSRSVLFLFYRPASSGHRQALPPDSVTDFLNVSCPHKQWHSVARRDITDPGRPSRMIPEAAGIRRFYRTMAGLKA</sequence>
<evidence type="ECO:0000313" key="3">
    <source>
        <dbReference type="Proteomes" id="UP000069771"/>
    </source>
</evidence>
<dbReference type="KEGG" id="fro:AALO17_23190"/>
<name>A0A140DXS6_9FIRM</name>
<accession>A0A140DXS6</accession>
<dbReference type="AlphaFoldDB" id="A0A140DXS6"/>
<protein>
    <submittedName>
        <fullName evidence="2">Uncharacterized protein</fullName>
    </submittedName>
</protein>
<keyword evidence="1" id="KW-0732">Signal</keyword>
<feature type="signal peptide" evidence="1">
    <location>
        <begin position="1"/>
        <end position="25"/>
    </location>
</feature>
<keyword evidence="3" id="KW-1185">Reference proteome</keyword>
<dbReference type="EMBL" id="CP011391">
    <property type="protein sequence ID" value="AMK55453.1"/>
    <property type="molecule type" value="Genomic_DNA"/>
</dbReference>
<gene>
    <name evidence="2" type="ORF">AALO17_23190</name>
</gene>
<dbReference type="STRING" id="1702221.AALO17_23190"/>